<evidence type="ECO:0000256" key="2">
    <source>
        <dbReference type="SAM" id="Coils"/>
    </source>
</evidence>
<comment type="similarity">
    <text evidence="1">Belongs to the RRP7 family.</text>
</comment>
<sequence>MEDIGQGKRKGVPDEDGWITVTRKGRRPGIARTEAVNFRLTEKEKKKRAQKELLNFYAWQLRNKKKEHLAELRKKFEEDKQKIALMRAQRKFRPY</sequence>
<proteinExistence type="inferred from homology"/>
<accession>A0ABN9L722</accession>
<evidence type="ECO:0000259" key="3">
    <source>
        <dbReference type="Pfam" id="PF12923"/>
    </source>
</evidence>
<evidence type="ECO:0000313" key="5">
    <source>
        <dbReference type="Proteomes" id="UP001176940"/>
    </source>
</evidence>
<dbReference type="Gene3D" id="6.10.250.1770">
    <property type="match status" value="1"/>
</dbReference>
<reference evidence="4" key="1">
    <citation type="submission" date="2023-07" db="EMBL/GenBank/DDBJ databases">
        <authorList>
            <person name="Stuckert A."/>
        </authorList>
    </citation>
    <scope>NUCLEOTIDE SEQUENCE</scope>
</reference>
<keyword evidence="5" id="KW-1185">Reference proteome</keyword>
<dbReference type="InterPro" id="IPR040446">
    <property type="entry name" value="RRP7"/>
</dbReference>
<name>A0ABN9L722_9NEOB</name>
<gene>
    <name evidence="4" type="ORF">RIMI_LOCUS6138198</name>
</gene>
<dbReference type="Pfam" id="PF12923">
    <property type="entry name" value="RRP7"/>
    <property type="match status" value="1"/>
</dbReference>
<dbReference type="EMBL" id="CAUEEQ010010937">
    <property type="protein sequence ID" value="CAJ0934859.1"/>
    <property type="molecule type" value="Genomic_DNA"/>
</dbReference>
<feature type="domain" description="Ribosomal RNA-processing protein 7 C-terminal" evidence="3">
    <location>
        <begin position="8"/>
        <end position="95"/>
    </location>
</feature>
<comment type="caution">
    <text evidence="4">The sequence shown here is derived from an EMBL/GenBank/DDBJ whole genome shotgun (WGS) entry which is preliminary data.</text>
</comment>
<keyword evidence="2" id="KW-0175">Coiled coil</keyword>
<dbReference type="PANTHER" id="PTHR13191">
    <property type="entry name" value="RIBOSOMAL RNA PROCESSING PROTEIN 7-RELATED"/>
    <property type="match status" value="1"/>
</dbReference>
<evidence type="ECO:0000256" key="1">
    <source>
        <dbReference type="ARBA" id="ARBA00006110"/>
    </source>
</evidence>
<protein>
    <recommendedName>
        <fullName evidence="3">Ribosomal RNA-processing protein 7 C-terminal domain-containing protein</fullName>
    </recommendedName>
</protein>
<feature type="coiled-coil region" evidence="2">
    <location>
        <begin position="62"/>
        <end position="89"/>
    </location>
</feature>
<organism evidence="4 5">
    <name type="scientific">Ranitomeya imitator</name>
    <name type="common">mimic poison frog</name>
    <dbReference type="NCBI Taxonomy" id="111125"/>
    <lineage>
        <taxon>Eukaryota</taxon>
        <taxon>Metazoa</taxon>
        <taxon>Chordata</taxon>
        <taxon>Craniata</taxon>
        <taxon>Vertebrata</taxon>
        <taxon>Euteleostomi</taxon>
        <taxon>Amphibia</taxon>
        <taxon>Batrachia</taxon>
        <taxon>Anura</taxon>
        <taxon>Neobatrachia</taxon>
        <taxon>Hyloidea</taxon>
        <taxon>Dendrobatidae</taxon>
        <taxon>Dendrobatinae</taxon>
        <taxon>Ranitomeya</taxon>
    </lineage>
</organism>
<evidence type="ECO:0000313" key="4">
    <source>
        <dbReference type="EMBL" id="CAJ0934859.1"/>
    </source>
</evidence>
<dbReference type="InterPro" id="IPR024326">
    <property type="entry name" value="RRP7_C"/>
</dbReference>
<dbReference type="Proteomes" id="UP001176940">
    <property type="component" value="Unassembled WGS sequence"/>
</dbReference>
<dbReference type="PANTHER" id="PTHR13191:SF0">
    <property type="entry name" value="RIBOSOMAL RNA-PROCESSING PROTEIN 7 HOMOLOG A-RELATED"/>
    <property type="match status" value="1"/>
</dbReference>